<dbReference type="Gramene" id="PRQ33851">
    <property type="protein sequence ID" value="PRQ33851"/>
    <property type="gene ID" value="RchiOBHm_Chr5g0062211"/>
</dbReference>
<evidence type="ECO:0000313" key="2">
    <source>
        <dbReference type="EMBL" id="PRQ33851.1"/>
    </source>
</evidence>
<keyword evidence="1" id="KW-0812">Transmembrane</keyword>
<proteinExistence type="predicted"/>
<gene>
    <name evidence="2" type="ORF">RchiOBHm_Chr5g0062211</name>
</gene>
<keyword evidence="1" id="KW-1133">Transmembrane helix</keyword>
<dbReference type="EMBL" id="PDCK01000043">
    <property type="protein sequence ID" value="PRQ33851.1"/>
    <property type="molecule type" value="Genomic_DNA"/>
</dbReference>
<dbReference type="AlphaFoldDB" id="A0A2P6QI52"/>
<keyword evidence="3" id="KW-1185">Reference proteome</keyword>
<comment type="caution">
    <text evidence="2">The sequence shown here is derived from an EMBL/GenBank/DDBJ whole genome shotgun (WGS) entry which is preliminary data.</text>
</comment>
<keyword evidence="1" id="KW-0472">Membrane</keyword>
<accession>A0A2P6QI52</accession>
<protein>
    <submittedName>
        <fullName evidence="2">Uncharacterized protein</fullName>
    </submittedName>
</protein>
<evidence type="ECO:0000313" key="3">
    <source>
        <dbReference type="Proteomes" id="UP000238479"/>
    </source>
</evidence>
<evidence type="ECO:0000256" key="1">
    <source>
        <dbReference type="SAM" id="Phobius"/>
    </source>
</evidence>
<dbReference type="Proteomes" id="UP000238479">
    <property type="component" value="Chromosome 5"/>
</dbReference>
<reference evidence="2 3" key="1">
    <citation type="journal article" date="2018" name="Nat. Genet.">
        <title>The Rosa genome provides new insights in the design of modern roses.</title>
        <authorList>
            <person name="Bendahmane M."/>
        </authorList>
    </citation>
    <scope>NUCLEOTIDE SEQUENCE [LARGE SCALE GENOMIC DNA]</scope>
    <source>
        <strain evidence="3">cv. Old Blush</strain>
    </source>
</reference>
<name>A0A2P6QI52_ROSCH</name>
<feature type="transmembrane region" description="Helical" evidence="1">
    <location>
        <begin position="39"/>
        <end position="58"/>
    </location>
</feature>
<organism evidence="2 3">
    <name type="scientific">Rosa chinensis</name>
    <name type="common">China rose</name>
    <dbReference type="NCBI Taxonomy" id="74649"/>
    <lineage>
        <taxon>Eukaryota</taxon>
        <taxon>Viridiplantae</taxon>
        <taxon>Streptophyta</taxon>
        <taxon>Embryophyta</taxon>
        <taxon>Tracheophyta</taxon>
        <taxon>Spermatophyta</taxon>
        <taxon>Magnoliopsida</taxon>
        <taxon>eudicotyledons</taxon>
        <taxon>Gunneridae</taxon>
        <taxon>Pentapetalae</taxon>
        <taxon>rosids</taxon>
        <taxon>fabids</taxon>
        <taxon>Rosales</taxon>
        <taxon>Rosaceae</taxon>
        <taxon>Rosoideae</taxon>
        <taxon>Rosoideae incertae sedis</taxon>
        <taxon>Rosa</taxon>
    </lineage>
</organism>
<sequence>MGPSDYMHLSLSQLSLSLSVCHQEKKNNSLSVHPLPPSLFTLISLFLILYSASISNLYRHSRHHHRTIFSLHG</sequence>